<proteinExistence type="predicted"/>
<protein>
    <submittedName>
        <fullName evidence="2">Uncharacterized protein</fullName>
    </submittedName>
</protein>
<dbReference type="Gene3D" id="1.25.40.10">
    <property type="entry name" value="Tetratricopeptide repeat domain"/>
    <property type="match status" value="1"/>
</dbReference>
<accession>A0A5C6BYB1</accession>
<feature type="repeat" description="TPR" evidence="1">
    <location>
        <begin position="202"/>
        <end position="235"/>
    </location>
</feature>
<dbReference type="PROSITE" id="PS50005">
    <property type="entry name" value="TPR"/>
    <property type="match status" value="1"/>
</dbReference>
<comment type="caution">
    <text evidence="2">The sequence shown here is derived from an EMBL/GenBank/DDBJ whole genome shotgun (WGS) entry which is preliminary data.</text>
</comment>
<dbReference type="AlphaFoldDB" id="A0A5C6BYB1"/>
<gene>
    <name evidence="2" type="ORF">Poly21_36460</name>
</gene>
<dbReference type="SUPFAM" id="SSF48452">
    <property type="entry name" value="TPR-like"/>
    <property type="match status" value="1"/>
</dbReference>
<evidence type="ECO:0000313" key="3">
    <source>
        <dbReference type="Proteomes" id="UP000319908"/>
    </source>
</evidence>
<reference evidence="2 3" key="1">
    <citation type="journal article" date="2020" name="Antonie Van Leeuwenhoek">
        <title>Rhodopirellula heiligendammensis sp. nov., Rhodopirellula pilleata sp. nov., and Rhodopirellula solitaria sp. nov. isolated from natural or artificial marine surfaces in Northern Germany and California, USA, and emended description of the genus Rhodopirellula.</title>
        <authorList>
            <person name="Kallscheuer N."/>
            <person name="Wiegand S."/>
            <person name="Jogler M."/>
            <person name="Boedeker C."/>
            <person name="Peeters S.H."/>
            <person name="Rast P."/>
            <person name="Heuer A."/>
            <person name="Jetten M.S.M."/>
            <person name="Rohde M."/>
            <person name="Jogler C."/>
        </authorList>
    </citation>
    <scope>NUCLEOTIDE SEQUENCE [LARGE SCALE GENOMIC DNA]</scope>
    <source>
        <strain evidence="2 3">Poly21</strain>
    </source>
</reference>
<sequence length="355" mass="38477">MIHPLTELYSVMNLLSPMRCICFTLLLVCVGAGTVQGQTDRLYPTEGEAVIGRTKSLGKNEIVMSVGGKDQTFTPSDVTRILFQGDPAELTRGRELVLEGQYQQAFDELKKIDVAKLSREMIKADAEFYLADVQGQLALSGQGDLGAATKNVIGFVQAHPDSWHFYAATRLLGDLAKAIGNYDKAAQFYGYLGKSPSRELQIESVYQIGMIKLLQNELDPALEALSKVAGLKPSSAGERRLQTFAKAGIAVITAKQGQGKEALDMVNDLIVQLNPTDTQAAAAIYNAQGASYQALGDDEGALLAYLHTQLSYSTHAAEHVEALKQLVELWNKVGKPDRAAQARGELQQRYPGLSG</sequence>
<dbReference type="InterPro" id="IPR011990">
    <property type="entry name" value="TPR-like_helical_dom_sf"/>
</dbReference>
<evidence type="ECO:0000256" key="1">
    <source>
        <dbReference type="PROSITE-ProRule" id="PRU00339"/>
    </source>
</evidence>
<keyword evidence="1" id="KW-0802">TPR repeat</keyword>
<dbReference type="Proteomes" id="UP000319908">
    <property type="component" value="Unassembled WGS sequence"/>
</dbReference>
<name>A0A5C6BYB1_9BACT</name>
<organism evidence="2 3">
    <name type="scientific">Allorhodopirellula heiligendammensis</name>
    <dbReference type="NCBI Taxonomy" id="2714739"/>
    <lineage>
        <taxon>Bacteria</taxon>
        <taxon>Pseudomonadati</taxon>
        <taxon>Planctomycetota</taxon>
        <taxon>Planctomycetia</taxon>
        <taxon>Pirellulales</taxon>
        <taxon>Pirellulaceae</taxon>
        <taxon>Allorhodopirellula</taxon>
    </lineage>
</organism>
<dbReference type="EMBL" id="SJPU01000002">
    <property type="protein sequence ID" value="TWU16441.1"/>
    <property type="molecule type" value="Genomic_DNA"/>
</dbReference>
<keyword evidence="3" id="KW-1185">Reference proteome</keyword>
<evidence type="ECO:0000313" key="2">
    <source>
        <dbReference type="EMBL" id="TWU16441.1"/>
    </source>
</evidence>
<dbReference type="InterPro" id="IPR019734">
    <property type="entry name" value="TPR_rpt"/>
</dbReference>